<dbReference type="EMBL" id="LAJY01000416">
    <property type="protein sequence ID" value="KJV08901.1"/>
    <property type="molecule type" value="Genomic_DNA"/>
</dbReference>
<organism evidence="2 3">
    <name type="scientific">Elstera litoralis</name>
    <dbReference type="NCBI Taxonomy" id="552518"/>
    <lineage>
        <taxon>Bacteria</taxon>
        <taxon>Pseudomonadati</taxon>
        <taxon>Pseudomonadota</taxon>
        <taxon>Alphaproteobacteria</taxon>
        <taxon>Rhodospirillales</taxon>
        <taxon>Rhodospirillaceae</taxon>
        <taxon>Elstera</taxon>
    </lineage>
</organism>
<evidence type="ECO:0000313" key="3">
    <source>
        <dbReference type="Proteomes" id="UP000033774"/>
    </source>
</evidence>
<gene>
    <name evidence="2" type="ORF">VZ95_14815</name>
</gene>
<accession>A0A0F3IQ89</accession>
<evidence type="ECO:0000313" key="2">
    <source>
        <dbReference type="EMBL" id="KJV08901.1"/>
    </source>
</evidence>
<comment type="caution">
    <text evidence="2">The sequence shown here is derived from an EMBL/GenBank/DDBJ whole genome shotgun (WGS) entry which is preliminary data.</text>
</comment>
<sequence length="85" mass="8579">MSAALNASLKQAIIAARGDKSDAARRLVALAKHDPAVLLALTEPFLPGIAFDAVNKVLARAASKSGVPDTGVAPAQTRAPSAPAH</sequence>
<protein>
    <submittedName>
        <fullName evidence="2">Uncharacterized protein</fullName>
    </submittedName>
</protein>
<feature type="region of interest" description="Disordered" evidence="1">
    <location>
        <begin position="63"/>
        <end position="85"/>
    </location>
</feature>
<proteinExistence type="predicted"/>
<dbReference type="AlphaFoldDB" id="A0A0F3IQ89"/>
<dbReference type="Proteomes" id="UP000033774">
    <property type="component" value="Unassembled WGS sequence"/>
</dbReference>
<evidence type="ECO:0000256" key="1">
    <source>
        <dbReference type="SAM" id="MobiDB-lite"/>
    </source>
</evidence>
<name>A0A0F3IQ89_9PROT</name>
<keyword evidence="3" id="KW-1185">Reference proteome</keyword>
<reference evidence="2 3" key="1">
    <citation type="submission" date="2015-03" db="EMBL/GenBank/DDBJ databases">
        <title>Draft genome sequence of Elstera litoralis.</title>
        <authorList>
            <person name="Rahalkar M.C."/>
            <person name="Dhakephalkar P.K."/>
            <person name="Pore S.D."/>
            <person name="Arora P."/>
            <person name="Kapse N.G."/>
            <person name="Pandit P.S."/>
        </authorList>
    </citation>
    <scope>NUCLEOTIDE SEQUENCE [LARGE SCALE GENOMIC DNA]</scope>
    <source>
        <strain evidence="2 3">Dia-1</strain>
    </source>
</reference>
<feature type="non-terminal residue" evidence="2">
    <location>
        <position position="85"/>
    </location>
</feature>